<sequence>MPTERIMEQFKKLSPEQQRWVADSIIGHLNSAQEEDDETGIYNLDVF</sequence>
<dbReference type="EMBL" id="JARPTC010000002">
    <property type="protein sequence ID" value="MDO7786021.1"/>
    <property type="molecule type" value="Genomic_DNA"/>
</dbReference>
<accession>A0AAW7ZAC9</accession>
<reference evidence="1" key="1">
    <citation type="journal article" date="2023" name="J. Hazard. Mater.">
        <title>Anaerobic biodegradation of pyrene and benzo[a]pyrene by a new sulfate-reducing Desulforamulus aquiferis strain DSA.</title>
        <authorList>
            <person name="Zhang Z."/>
            <person name="Sun J."/>
            <person name="Gong X."/>
            <person name="Wang C."/>
            <person name="Wang H."/>
        </authorList>
    </citation>
    <scope>NUCLEOTIDE SEQUENCE</scope>
    <source>
        <strain evidence="1">DSA</strain>
    </source>
</reference>
<evidence type="ECO:0000313" key="1">
    <source>
        <dbReference type="EMBL" id="MDO7786021.1"/>
    </source>
</evidence>
<comment type="caution">
    <text evidence="1">The sequence shown here is derived from an EMBL/GenBank/DDBJ whole genome shotgun (WGS) entry which is preliminary data.</text>
</comment>
<keyword evidence="2" id="KW-1185">Reference proteome</keyword>
<dbReference type="AlphaFoldDB" id="A0AAW7ZAC9"/>
<organism evidence="1 2">
    <name type="scientific">Desulforamulus aquiferis</name>
    <dbReference type="NCBI Taxonomy" id="1397668"/>
    <lineage>
        <taxon>Bacteria</taxon>
        <taxon>Bacillati</taxon>
        <taxon>Bacillota</taxon>
        <taxon>Clostridia</taxon>
        <taxon>Eubacteriales</taxon>
        <taxon>Peptococcaceae</taxon>
        <taxon>Desulforamulus</taxon>
    </lineage>
</organism>
<protein>
    <submittedName>
        <fullName evidence="1">Uncharacterized protein</fullName>
    </submittedName>
</protein>
<reference evidence="1" key="2">
    <citation type="submission" date="2023-03" db="EMBL/GenBank/DDBJ databases">
        <authorList>
            <person name="Zhang Z."/>
        </authorList>
    </citation>
    <scope>NUCLEOTIDE SEQUENCE</scope>
    <source>
        <strain evidence="1">DSA</strain>
    </source>
</reference>
<evidence type="ECO:0000313" key="2">
    <source>
        <dbReference type="Proteomes" id="UP001172911"/>
    </source>
</evidence>
<dbReference type="RefSeq" id="WP_304540784.1">
    <property type="nucleotide sequence ID" value="NZ_JARPTC010000002.1"/>
</dbReference>
<proteinExistence type="predicted"/>
<name>A0AAW7ZAC9_9FIRM</name>
<gene>
    <name evidence="1" type="ORF">P6N53_02135</name>
</gene>
<dbReference type="Proteomes" id="UP001172911">
    <property type="component" value="Unassembled WGS sequence"/>
</dbReference>